<feature type="domain" description="SH3" evidence="23">
    <location>
        <begin position="182"/>
        <end position="247"/>
    </location>
</feature>
<comment type="caution">
    <text evidence="26">The sequence shown here is derived from an EMBL/GenBank/DDBJ whole genome shotgun (WGS) entry which is preliminary data.</text>
</comment>
<dbReference type="SMART" id="SM00326">
    <property type="entry name" value="SH3"/>
    <property type="match status" value="2"/>
</dbReference>
<dbReference type="EMBL" id="VEVO01000007">
    <property type="protein sequence ID" value="KAF0039449.1"/>
    <property type="molecule type" value="Genomic_DNA"/>
</dbReference>
<evidence type="ECO:0000256" key="11">
    <source>
        <dbReference type="ARBA" id="ARBA00022843"/>
    </source>
</evidence>
<feature type="compositionally biased region" description="Basic and acidic residues" evidence="22">
    <location>
        <begin position="281"/>
        <end position="307"/>
    </location>
</feature>
<dbReference type="GO" id="GO:0005829">
    <property type="term" value="C:cytosol"/>
    <property type="evidence" value="ECO:0007669"/>
    <property type="project" value="UniProtKB-ARBA"/>
</dbReference>
<feature type="region of interest" description="Disordered" evidence="22">
    <location>
        <begin position="620"/>
        <end position="734"/>
    </location>
</feature>
<feature type="domain" description="Kinesin motor" evidence="24">
    <location>
        <begin position="778"/>
        <end position="1109"/>
    </location>
</feature>
<dbReference type="SUPFAM" id="SSF57850">
    <property type="entry name" value="RING/U-box"/>
    <property type="match status" value="1"/>
</dbReference>
<dbReference type="CDD" id="cd11787">
    <property type="entry name" value="SH3_SH3RF_2"/>
    <property type="match status" value="1"/>
</dbReference>
<evidence type="ECO:0000256" key="15">
    <source>
        <dbReference type="ARBA" id="ARBA00058965"/>
    </source>
</evidence>
<feature type="domain" description="SH3" evidence="23">
    <location>
        <begin position="442"/>
        <end position="503"/>
    </location>
</feature>
<keyword evidence="13 21" id="KW-0505">Motor protein</keyword>
<evidence type="ECO:0000259" key="25">
    <source>
        <dbReference type="PROSITE" id="PS50089"/>
    </source>
</evidence>
<evidence type="ECO:0000256" key="3">
    <source>
        <dbReference type="ARBA" id="ARBA00022443"/>
    </source>
</evidence>
<keyword evidence="14" id="KW-0206">Cytoskeleton</keyword>
<dbReference type="PANTHER" id="PTHR47969:SF21">
    <property type="entry name" value="KINESIN-LIKE PROTEIN"/>
    <property type="match status" value="1"/>
</dbReference>
<keyword evidence="6" id="KW-0479">Metal-binding</keyword>
<dbReference type="Proteomes" id="UP000438429">
    <property type="component" value="Unassembled WGS sequence"/>
</dbReference>
<dbReference type="SMART" id="SM00184">
    <property type="entry name" value="RING"/>
    <property type="match status" value="1"/>
</dbReference>
<dbReference type="Gene3D" id="2.30.30.40">
    <property type="entry name" value="SH3 Domains"/>
    <property type="match status" value="2"/>
</dbReference>
<dbReference type="CDD" id="cd01371">
    <property type="entry name" value="KISc_KIF3"/>
    <property type="match status" value="1"/>
</dbReference>
<dbReference type="InterPro" id="IPR027370">
    <property type="entry name" value="Znf-RING_euk"/>
</dbReference>
<evidence type="ECO:0000256" key="20">
    <source>
        <dbReference type="PROSITE-ProRule" id="PRU00192"/>
    </source>
</evidence>
<dbReference type="InterPro" id="IPR013083">
    <property type="entry name" value="Znf_RING/FYVE/PHD"/>
</dbReference>
<feature type="region of interest" description="Disordered" evidence="22">
    <location>
        <begin position="393"/>
        <end position="414"/>
    </location>
</feature>
<dbReference type="PANTHER" id="PTHR47969">
    <property type="entry name" value="CHROMOSOME-ASSOCIATED KINESIN KIF4A-RELATED"/>
    <property type="match status" value="1"/>
</dbReference>
<dbReference type="PROSITE" id="PS00518">
    <property type="entry name" value="ZF_RING_1"/>
    <property type="match status" value="1"/>
</dbReference>
<dbReference type="InterPro" id="IPR036028">
    <property type="entry name" value="SH3-like_dom_sf"/>
</dbReference>
<keyword evidence="9" id="KW-0862">Zinc</keyword>
<feature type="compositionally biased region" description="Basic residues" evidence="22">
    <location>
        <begin position="1436"/>
        <end position="1453"/>
    </location>
</feature>
<keyword evidence="8 19" id="KW-0863">Zinc-finger</keyword>
<feature type="domain" description="RING-type" evidence="25">
    <location>
        <begin position="12"/>
        <end position="53"/>
    </location>
</feature>
<evidence type="ECO:0000256" key="4">
    <source>
        <dbReference type="ARBA" id="ARBA00022490"/>
    </source>
</evidence>
<dbReference type="PROSITE" id="PS50089">
    <property type="entry name" value="ZF_RING_2"/>
    <property type="match status" value="1"/>
</dbReference>
<dbReference type="PRINTS" id="PR00380">
    <property type="entry name" value="KINESINHEAVY"/>
</dbReference>
<evidence type="ECO:0000256" key="12">
    <source>
        <dbReference type="ARBA" id="ARBA00023054"/>
    </source>
</evidence>
<dbReference type="SUPFAM" id="SSF50044">
    <property type="entry name" value="SH3-domain"/>
    <property type="match status" value="2"/>
</dbReference>
<evidence type="ECO:0000313" key="27">
    <source>
        <dbReference type="Proteomes" id="UP000438429"/>
    </source>
</evidence>
<sequence length="1465" mass="163268">MEELALMTLLECPLCSEQLDVSAKVLPCQHTFCATCLQKQETAHSQLLCPECRAPVPARTVEELPANLLLVRLLEGLQGSTGPDGYKQSGRYAVPLARGSSAVREGQQQQEGQHRWTQVHSELPVRALSRNQPGDVSGKPVLLAHGNSIMRKQKVDENWHQGNGAQQAVDQMPQLQPLQQPQQLVFCRALYNFKPEEMNVDDSKYCLSFLKGDILTVIRRVDEHWIEAKIGDKVGICPQQFTELLSQHQSTLTGLLAGTYPAVCLSVKQVVGPISGPSKLPEGKSRRVSDSAEFHQRTGKGGKDKATDSPNRTSHYGVPQVPAKAPIINALPVSGQRKQPAASSSNLYQTTKAETTTISSINGFNHQGQPQRVSVHSAAWGLSHPSRVNSHRIRRHSDTTHRHLSHSKKMTSETPPTISMALVNPQMSSASADSKNSSTQQLSISVCAVLYSYKPRRPEELELRKGEMVGVYGKFKEGWLRGLSLRTGKVGILPSNYITPVLRTSARLLETKAANASTQHNAVAGKKPTAAKNPPVVLALDRVNTDGAIYSTGQVPSVPNGAQHAMSSSGTGKQSFYGHTQGWDTVRRIFNPHRGSNHFSHTSTLNVLSNSQHFAQVTPSGYSPAMQKKKNSSILSSSGRPMGWMTEPAAPSAAAVQKDRDFSAWHEATFQHDRQSSNGPHSILVRPDSQKNNTEKPAKSVRFLTDEDSPPPRPRTSSWSSGNQIPTNFRPGPPPLEVWAPSLTLGRDGPAAVLVDVIVKGSNSNKLEKPDKQEVSDNVKVVVRCRPLNQKEKMMGHRPAVVVDEIRGTIMVNKLETPHEPPKTFTFDTVFGPDSKQLDVYNLTARPIIDSVLEGYNGTIFAYGQTGTGKTFTMEGVRAVPELRGIIPNSFAHIFGHIAKAEGDTRFLVRVSYLEIYNEEVRDLLGKDQLQRLEVKERPDVGVYIKDLSGYAVNNADDMDRFMTLGHKNRSVGSTNMNEHSSRSHAIFTITIECSEKGADANQHLRMGKLHLVDLAGSERQGKTGATGQRLKEATKINLSLSTLGNVISALVDGKSTHVPYRNSKLTRLLQDSLGGNSKTMMCANIGPADYNYDETISTLRYANRAKNIKNKARINEDPKDALLRKYQKEIEDLKKKLEEGEEISGSEGSGSEEMDEGDDGGEEAGGGRRRRRGRKKVSADKMVEMQAKIEEERKVLEAKLDMEEEERNKARAELEKREKDLLKAQQEHHLLLEKLSALEKKVIVGGEDLLAKAEEQEKLLQESNNELEERRRRAEQLRKELEEKEQERLDIEEKYTSLQEEAQGKTKKLKKVWTMLMAAKSEMADLQQEHHREIEGLLENIRQLSRELRLQMLTIDNFIPQEYQEMIENYVNWNEDIGEWQLKCVAYTGNNMRKQTPAPDKKEKDPFEVDLSHVYLAYTEESMRLSMMKLERPRTSKSSKSGRPKTGRRKRSTKPDAVIESLLQ</sequence>
<keyword evidence="7 21" id="KW-0547">Nucleotide-binding</keyword>
<dbReference type="GO" id="GO:0016939">
    <property type="term" value="C:kinesin II complex"/>
    <property type="evidence" value="ECO:0007669"/>
    <property type="project" value="UniProtKB-ARBA"/>
</dbReference>
<organism evidence="26 27">
    <name type="scientific">Scophthalmus maximus</name>
    <name type="common">Turbot</name>
    <name type="synonym">Psetta maxima</name>
    <dbReference type="NCBI Taxonomy" id="52904"/>
    <lineage>
        <taxon>Eukaryota</taxon>
        <taxon>Metazoa</taxon>
        <taxon>Chordata</taxon>
        <taxon>Craniata</taxon>
        <taxon>Vertebrata</taxon>
        <taxon>Euteleostomi</taxon>
        <taxon>Actinopterygii</taxon>
        <taxon>Neopterygii</taxon>
        <taxon>Teleostei</taxon>
        <taxon>Neoteleostei</taxon>
        <taxon>Acanthomorphata</taxon>
        <taxon>Carangaria</taxon>
        <taxon>Pleuronectiformes</taxon>
        <taxon>Pleuronectoidei</taxon>
        <taxon>Scophthalmidae</taxon>
        <taxon>Scophthalmus</taxon>
    </lineage>
</organism>
<feature type="binding site" evidence="21">
    <location>
        <begin position="864"/>
        <end position="871"/>
    </location>
    <ligand>
        <name>ATP</name>
        <dbReference type="ChEBI" id="CHEBI:30616"/>
    </ligand>
</feature>
<dbReference type="GO" id="GO:0005524">
    <property type="term" value="F:ATP binding"/>
    <property type="evidence" value="ECO:0007669"/>
    <property type="project" value="UniProtKB-UniRule"/>
</dbReference>
<evidence type="ECO:0000256" key="21">
    <source>
        <dbReference type="PROSITE-ProRule" id="PRU00283"/>
    </source>
</evidence>
<evidence type="ECO:0000259" key="23">
    <source>
        <dbReference type="PROSITE" id="PS50002"/>
    </source>
</evidence>
<dbReference type="Gene3D" id="3.30.40.10">
    <property type="entry name" value="Zinc/RING finger domain, C3HC4 (zinc finger)"/>
    <property type="match status" value="1"/>
</dbReference>
<dbReference type="PROSITE" id="PS00411">
    <property type="entry name" value="KINESIN_MOTOR_1"/>
    <property type="match status" value="1"/>
</dbReference>
<evidence type="ECO:0000256" key="22">
    <source>
        <dbReference type="SAM" id="MobiDB-lite"/>
    </source>
</evidence>
<dbReference type="SMART" id="SM00129">
    <property type="entry name" value="KISc"/>
    <property type="match status" value="1"/>
</dbReference>
<keyword evidence="12" id="KW-0175">Coiled coil</keyword>
<dbReference type="Pfam" id="PF00225">
    <property type="entry name" value="Kinesin"/>
    <property type="match status" value="1"/>
</dbReference>
<dbReference type="GO" id="GO:0005874">
    <property type="term" value="C:microtubule"/>
    <property type="evidence" value="ECO:0007669"/>
    <property type="project" value="UniProtKB-KW"/>
</dbReference>
<dbReference type="Gene3D" id="3.40.850.10">
    <property type="entry name" value="Kinesin motor domain"/>
    <property type="match status" value="1"/>
</dbReference>
<evidence type="ECO:0000256" key="2">
    <source>
        <dbReference type="ARBA" id="ARBA00008649"/>
    </source>
</evidence>
<dbReference type="GO" id="GO:0003777">
    <property type="term" value="F:microtubule motor activity"/>
    <property type="evidence" value="ECO:0007669"/>
    <property type="project" value="InterPro"/>
</dbReference>
<dbReference type="GO" id="GO:0005814">
    <property type="term" value="C:centriole"/>
    <property type="evidence" value="ECO:0007669"/>
    <property type="project" value="UniProtKB-ARBA"/>
</dbReference>
<feature type="compositionally biased region" description="Acidic residues" evidence="22">
    <location>
        <begin position="1140"/>
        <end position="1163"/>
    </location>
</feature>
<dbReference type="PROSITE" id="PS50002">
    <property type="entry name" value="SH3"/>
    <property type="match status" value="2"/>
</dbReference>
<comment type="function">
    <text evidence="15">Microtubule-based anterograde translocator for membranous organelles. Plus end-directed microtubule sliding activity in vitro. Plays a role in primary cilia formation. Plays a role in centriole cohesion and subdistal appendage organization and function. Regulates the formation of the subdistal appendage via recruitment of DCTN1 to the centriole. Also required for ciliary basal feet formation and microtubule anchoring to mother centriole.</text>
</comment>
<evidence type="ECO:0000256" key="9">
    <source>
        <dbReference type="ARBA" id="ARBA00022833"/>
    </source>
</evidence>
<dbReference type="Pfam" id="PF14604">
    <property type="entry name" value="SH3_9"/>
    <property type="match status" value="1"/>
</dbReference>
<dbReference type="GO" id="GO:0008270">
    <property type="term" value="F:zinc ion binding"/>
    <property type="evidence" value="ECO:0007669"/>
    <property type="project" value="UniProtKB-KW"/>
</dbReference>
<dbReference type="GO" id="GO:0005929">
    <property type="term" value="C:cilium"/>
    <property type="evidence" value="ECO:0007669"/>
    <property type="project" value="UniProtKB-ARBA"/>
</dbReference>
<evidence type="ECO:0000259" key="24">
    <source>
        <dbReference type="PROSITE" id="PS50067"/>
    </source>
</evidence>
<evidence type="ECO:0000313" key="26">
    <source>
        <dbReference type="EMBL" id="KAF0039449.1"/>
    </source>
</evidence>
<evidence type="ECO:0000256" key="7">
    <source>
        <dbReference type="ARBA" id="ARBA00022741"/>
    </source>
</evidence>
<dbReference type="InterPro" id="IPR001752">
    <property type="entry name" value="Kinesin_motor_dom"/>
</dbReference>
<evidence type="ECO:0000256" key="6">
    <source>
        <dbReference type="ARBA" id="ARBA00022723"/>
    </source>
</evidence>
<name>A0A6A4T3K4_SCOMX</name>
<evidence type="ECO:0000256" key="1">
    <source>
        <dbReference type="ARBA" id="ARBA00004245"/>
    </source>
</evidence>
<keyword evidence="5" id="KW-0493">Microtubule</keyword>
<feature type="compositionally biased region" description="Basic residues" evidence="22">
    <location>
        <begin position="1168"/>
        <end position="1177"/>
    </location>
</feature>
<dbReference type="Pfam" id="PF00018">
    <property type="entry name" value="SH3_1"/>
    <property type="match status" value="1"/>
</dbReference>
<dbReference type="GO" id="GO:0044877">
    <property type="term" value="F:protein-containing complex binding"/>
    <property type="evidence" value="ECO:0007669"/>
    <property type="project" value="UniProtKB-ARBA"/>
</dbReference>
<dbReference type="InterPro" id="IPR017907">
    <property type="entry name" value="Znf_RING_CS"/>
</dbReference>
<dbReference type="Pfam" id="PF13445">
    <property type="entry name" value="zf-RING_UBOX"/>
    <property type="match status" value="1"/>
</dbReference>
<evidence type="ECO:0000256" key="8">
    <source>
        <dbReference type="ARBA" id="ARBA00022771"/>
    </source>
</evidence>
<proteinExistence type="inferred from homology"/>
<evidence type="ECO:0000256" key="5">
    <source>
        <dbReference type="ARBA" id="ARBA00022701"/>
    </source>
</evidence>
<comment type="similarity">
    <text evidence="21">Belongs to the TRAFAC class myosin-kinesin ATPase superfamily. Kinesin family.</text>
</comment>
<dbReference type="InterPro" id="IPR001452">
    <property type="entry name" value="SH3_domain"/>
</dbReference>
<dbReference type="InterPro" id="IPR036961">
    <property type="entry name" value="Kinesin_motor_dom_sf"/>
</dbReference>
<feature type="region of interest" description="Disordered" evidence="22">
    <location>
        <begin position="552"/>
        <end position="574"/>
    </location>
</feature>
<keyword evidence="3 20" id="KW-0728">SH3 domain</keyword>
<evidence type="ECO:0000256" key="18">
    <source>
        <dbReference type="ARBA" id="ARBA00075890"/>
    </source>
</evidence>
<dbReference type="InterPro" id="IPR027417">
    <property type="entry name" value="P-loop_NTPase"/>
</dbReference>
<evidence type="ECO:0000256" key="19">
    <source>
        <dbReference type="PROSITE-ProRule" id="PRU00175"/>
    </source>
</evidence>
<evidence type="ECO:0000256" key="17">
    <source>
        <dbReference type="ARBA" id="ARBA00073260"/>
    </source>
</evidence>
<dbReference type="InterPro" id="IPR019821">
    <property type="entry name" value="Kinesin_motor_CS"/>
</dbReference>
<dbReference type="FunFam" id="3.40.850.10:FF:000028">
    <property type="entry name" value="Kinesin-like protein"/>
    <property type="match status" value="1"/>
</dbReference>
<evidence type="ECO:0000256" key="13">
    <source>
        <dbReference type="ARBA" id="ARBA00023175"/>
    </source>
</evidence>
<comment type="subunit">
    <text evidence="16">Heterodimer of KIF3A and KIF3B. Interacts with CIMAP3. Interacts with CLN3. Interacts with DCTN1. Interacts with FLCN. Interacts with AP3B1.</text>
</comment>
<dbReference type="SUPFAM" id="SSF52540">
    <property type="entry name" value="P-loop containing nucleoside triphosphate hydrolases"/>
    <property type="match status" value="1"/>
</dbReference>
<dbReference type="InterPro" id="IPR001841">
    <property type="entry name" value="Znf_RING"/>
</dbReference>
<accession>A0A6A4T3K4</accession>
<reference evidence="26 27" key="1">
    <citation type="submission" date="2019-06" db="EMBL/GenBank/DDBJ databases">
        <title>Draft genomes of female and male turbot (Scophthalmus maximus).</title>
        <authorList>
            <person name="Xu H."/>
            <person name="Xu X.-W."/>
            <person name="Shao C."/>
            <person name="Chen S."/>
        </authorList>
    </citation>
    <scope>NUCLEOTIDE SEQUENCE [LARGE SCALE GENOMIC DNA]</scope>
    <source>
        <strain evidence="26">Ysfricsl-2016a</strain>
        <tissue evidence="26">Blood</tissue>
    </source>
</reference>
<keyword evidence="10 21" id="KW-0067">ATP-binding</keyword>
<comment type="subcellular location">
    <subcellularLocation>
        <location evidence="1">Cytoplasm</location>
        <location evidence="1">Cytoskeleton</location>
    </subcellularLocation>
</comment>
<evidence type="ECO:0000256" key="10">
    <source>
        <dbReference type="ARBA" id="ARBA00022840"/>
    </source>
</evidence>
<feature type="region of interest" description="Disordered" evidence="22">
    <location>
        <begin position="275"/>
        <end position="323"/>
    </location>
</feature>
<evidence type="ECO:0000256" key="16">
    <source>
        <dbReference type="ARBA" id="ARBA00065526"/>
    </source>
</evidence>
<feature type="region of interest" description="Disordered" evidence="22">
    <location>
        <begin position="1136"/>
        <end position="1181"/>
    </location>
</feature>
<dbReference type="PROSITE" id="PS50067">
    <property type="entry name" value="KINESIN_MOTOR_2"/>
    <property type="match status" value="1"/>
</dbReference>
<dbReference type="GO" id="GO:0008017">
    <property type="term" value="F:microtubule binding"/>
    <property type="evidence" value="ECO:0007669"/>
    <property type="project" value="InterPro"/>
</dbReference>
<keyword evidence="4" id="KW-0963">Cytoplasm</keyword>
<protein>
    <recommendedName>
        <fullName evidence="17">Kinesin-like protein KIF3A</fullName>
    </recommendedName>
    <alternativeName>
        <fullName evidence="18">Microtubule plus end-directed kinesin motor 3A</fullName>
    </alternativeName>
</protein>
<dbReference type="GO" id="GO:0010970">
    <property type="term" value="P:transport along microtubule"/>
    <property type="evidence" value="ECO:0007669"/>
    <property type="project" value="UniProtKB-ARBA"/>
</dbReference>
<dbReference type="InterPro" id="IPR027640">
    <property type="entry name" value="Kinesin-like_fam"/>
</dbReference>
<comment type="similarity">
    <text evidence="2">Belongs to the SH3RF family.</text>
</comment>
<feature type="compositionally biased region" description="Basic and acidic residues" evidence="22">
    <location>
        <begin position="657"/>
        <end position="675"/>
    </location>
</feature>
<feature type="region of interest" description="Disordered" evidence="22">
    <location>
        <begin position="1427"/>
        <end position="1465"/>
    </location>
</feature>
<evidence type="ECO:0000256" key="14">
    <source>
        <dbReference type="ARBA" id="ARBA00023212"/>
    </source>
</evidence>
<gene>
    <name evidence="26" type="ORF">F2P81_007684</name>
</gene>
<keyword evidence="11" id="KW-0832">Ubl conjugation</keyword>
<feature type="compositionally biased region" description="Polar residues" evidence="22">
    <location>
        <begin position="565"/>
        <end position="574"/>
    </location>
</feature>